<protein>
    <submittedName>
        <fullName evidence="1">Uncharacterized protein</fullName>
    </submittedName>
</protein>
<evidence type="ECO:0000313" key="1">
    <source>
        <dbReference type="EMBL" id="RRT32140.1"/>
    </source>
</evidence>
<accession>A0A426WXV3</accession>
<name>A0A426WXV3_ENSVE</name>
<reference evidence="1 2" key="1">
    <citation type="journal article" date="2014" name="Agronomy (Basel)">
        <title>A Draft Genome Sequence for Ensete ventricosum, the Drought-Tolerant Tree Against Hunger.</title>
        <authorList>
            <person name="Harrison J."/>
            <person name="Moore K.A."/>
            <person name="Paszkiewicz K."/>
            <person name="Jones T."/>
            <person name="Grant M."/>
            <person name="Ambacheew D."/>
            <person name="Muzemil S."/>
            <person name="Studholme D.J."/>
        </authorList>
    </citation>
    <scope>NUCLEOTIDE SEQUENCE [LARGE SCALE GENOMIC DNA]</scope>
</reference>
<sequence>MPAGWPQPSIPVSAYRACGLAANGHPLCRGPWPQPIAPLQGAWTTVGRPFAGGLAVTNRPYKGHGRG</sequence>
<dbReference type="AlphaFoldDB" id="A0A426WXV3"/>
<organism evidence="1 2">
    <name type="scientific">Ensete ventricosum</name>
    <name type="common">Abyssinian banana</name>
    <name type="synonym">Musa ensete</name>
    <dbReference type="NCBI Taxonomy" id="4639"/>
    <lineage>
        <taxon>Eukaryota</taxon>
        <taxon>Viridiplantae</taxon>
        <taxon>Streptophyta</taxon>
        <taxon>Embryophyta</taxon>
        <taxon>Tracheophyta</taxon>
        <taxon>Spermatophyta</taxon>
        <taxon>Magnoliopsida</taxon>
        <taxon>Liliopsida</taxon>
        <taxon>Zingiberales</taxon>
        <taxon>Musaceae</taxon>
        <taxon>Ensete</taxon>
    </lineage>
</organism>
<gene>
    <name evidence="1" type="ORF">B296_00058516</name>
</gene>
<dbReference type="EMBL" id="AMZH03033612">
    <property type="protein sequence ID" value="RRT32140.1"/>
    <property type="molecule type" value="Genomic_DNA"/>
</dbReference>
<comment type="caution">
    <text evidence="1">The sequence shown here is derived from an EMBL/GenBank/DDBJ whole genome shotgun (WGS) entry which is preliminary data.</text>
</comment>
<proteinExistence type="predicted"/>
<evidence type="ECO:0000313" key="2">
    <source>
        <dbReference type="Proteomes" id="UP000287651"/>
    </source>
</evidence>
<dbReference type="Proteomes" id="UP000287651">
    <property type="component" value="Unassembled WGS sequence"/>
</dbReference>